<gene>
    <name evidence="5" type="ORF">C7M84_022785</name>
</gene>
<dbReference type="Gene3D" id="2.60.120.260">
    <property type="entry name" value="Galactose-binding domain-like"/>
    <property type="match status" value="1"/>
</dbReference>
<reference evidence="5 6" key="2">
    <citation type="submission" date="2019-01" db="EMBL/GenBank/DDBJ databases">
        <title>The decoding of complex shrimp genome reveals the adaptation for benthos swimmer, frequently molting mechanism and breeding impact on genome.</title>
        <authorList>
            <person name="Sun Y."/>
            <person name="Gao Y."/>
            <person name="Yu Y."/>
        </authorList>
    </citation>
    <scope>NUCLEOTIDE SEQUENCE [LARGE SCALE GENOMIC DNA]</scope>
    <source>
        <tissue evidence="5">Muscle</tissue>
    </source>
</reference>
<protein>
    <submittedName>
        <fullName evidence="5">Putative neuroendocrine convertase 1 isoform X2</fullName>
    </submittedName>
</protein>
<dbReference type="Pfam" id="PF01483">
    <property type="entry name" value="P_proprotein"/>
    <property type="match status" value="1"/>
</dbReference>
<proteinExistence type="inferred from homology"/>
<dbReference type="Proteomes" id="UP000283509">
    <property type="component" value="Unassembled WGS sequence"/>
</dbReference>
<dbReference type="SUPFAM" id="SSF49785">
    <property type="entry name" value="Galactose-binding domain-like"/>
    <property type="match status" value="1"/>
</dbReference>
<evidence type="ECO:0000256" key="3">
    <source>
        <dbReference type="ARBA" id="ARBA00022801"/>
    </source>
</evidence>
<dbReference type="OrthoDB" id="300641at2759"/>
<sequence length="147" mass="16795">MSVHTWGEDPQGVWRLNISDFQTDDKENGTVDEIEFILHGTSEIPAHMKTERIYNTEFDMSEEDAAEDDQLSLSSDHLRSLSWEQLVALLSQSTRSTFSEADVKMLLEEDRLEETLRNIQSESGNSEARSIDGSDWSAVLRELMARK</sequence>
<evidence type="ECO:0000313" key="5">
    <source>
        <dbReference type="EMBL" id="ROT84033.1"/>
    </source>
</evidence>
<keyword evidence="2" id="KW-0645">Protease</keyword>
<dbReference type="InterPro" id="IPR002884">
    <property type="entry name" value="P_dom"/>
</dbReference>
<name>A0A3R7MKA7_PENVA</name>
<evidence type="ECO:0000256" key="1">
    <source>
        <dbReference type="ARBA" id="ARBA00005325"/>
    </source>
</evidence>
<feature type="domain" description="P/Homo B" evidence="4">
    <location>
        <begin position="1"/>
        <end position="44"/>
    </location>
</feature>
<comment type="similarity">
    <text evidence="1">Belongs to the peptidase S8 family. Furin subfamily.</text>
</comment>
<dbReference type="EMBL" id="QCYY01000608">
    <property type="protein sequence ID" value="ROT84033.1"/>
    <property type="molecule type" value="Genomic_DNA"/>
</dbReference>
<reference evidence="5 6" key="1">
    <citation type="submission" date="2018-04" db="EMBL/GenBank/DDBJ databases">
        <authorList>
            <person name="Zhang X."/>
            <person name="Yuan J."/>
            <person name="Li F."/>
            <person name="Xiang J."/>
        </authorList>
    </citation>
    <scope>NUCLEOTIDE SEQUENCE [LARGE SCALE GENOMIC DNA]</scope>
    <source>
        <tissue evidence="5">Muscle</tissue>
    </source>
</reference>
<comment type="caution">
    <text evidence="5">The sequence shown here is derived from an EMBL/GenBank/DDBJ whole genome shotgun (WGS) entry which is preliminary data.</text>
</comment>
<organism evidence="5 6">
    <name type="scientific">Penaeus vannamei</name>
    <name type="common">Whiteleg shrimp</name>
    <name type="synonym">Litopenaeus vannamei</name>
    <dbReference type="NCBI Taxonomy" id="6689"/>
    <lineage>
        <taxon>Eukaryota</taxon>
        <taxon>Metazoa</taxon>
        <taxon>Ecdysozoa</taxon>
        <taxon>Arthropoda</taxon>
        <taxon>Crustacea</taxon>
        <taxon>Multicrustacea</taxon>
        <taxon>Malacostraca</taxon>
        <taxon>Eumalacostraca</taxon>
        <taxon>Eucarida</taxon>
        <taxon>Decapoda</taxon>
        <taxon>Dendrobranchiata</taxon>
        <taxon>Penaeoidea</taxon>
        <taxon>Penaeidae</taxon>
        <taxon>Penaeus</taxon>
    </lineage>
</organism>
<evidence type="ECO:0000256" key="2">
    <source>
        <dbReference type="ARBA" id="ARBA00022670"/>
    </source>
</evidence>
<evidence type="ECO:0000313" key="6">
    <source>
        <dbReference type="Proteomes" id="UP000283509"/>
    </source>
</evidence>
<dbReference type="PROSITE" id="PS51829">
    <property type="entry name" value="P_HOMO_B"/>
    <property type="match status" value="1"/>
</dbReference>
<keyword evidence="3" id="KW-0378">Hydrolase</keyword>
<keyword evidence="6" id="KW-1185">Reference proteome</keyword>
<dbReference type="InterPro" id="IPR008979">
    <property type="entry name" value="Galactose-bd-like_sf"/>
</dbReference>
<dbReference type="STRING" id="6689.A0A3R7MKA7"/>
<dbReference type="GO" id="GO:0006508">
    <property type="term" value="P:proteolysis"/>
    <property type="evidence" value="ECO:0007669"/>
    <property type="project" value="UniProtKB-KW"/>
</dbReference>
<evidence type="ECO:0000259" key="4">
    <source>
        <dbReference type="PROSITE" id="PS51829"/>
    </source>
</evidence>
<dbReference type="AlphaFoldDB" id="A0A3R7MKA7"/>
<accession>A0A3R7MKA7</accession>
<dbReference type="GO" id="GO:0004252">
    <property type="term" value="F:serine-type endopeptidase activity"/>
    <property type="evidence" value="ECO:0007669"/>
    <property type="project" value="InterPro"/>
</dbReference>